<dbReference type="GO" id="GO:0005737">
    <property type="term" value="C:cytoplasm"/>
    <property type="evidence" value="ECO:0007669"/>
    <property type="project" value="UniProtKB-SubCell"/>
</dbReference>
<dbReference type="SMART" id="SM00342">
    <property type="entry name" value="HTH_ARAC"/>
    <property type="match status" value="1"/>
</dbReference>
<dbReference type="PROSITE" id="PS50110">
    <property type="entry name" value="RESPONSE_REGULATORY"/>
    <property type="match status" value="1"/>
</dbReference>
<reference evidence="13" key="1">
    <citation type="submission" date="2016-10" db="EMBL/GenBank/DDBJ databases">
        <authorList>
            <person name="Varghese N."/>
            <person name="Submissions S."/>
        </authorList>
    </citation>
    <scope>NUCLEOTIDE SEQUENCE [LARGE SCALE GENOMIC DNA]</scope>
    <source>
        <strain evidence="13">BL9</strain>
    </source>
</reference>
<name>A0A1G5ISS5_9BACL</name>
<feature type="coiled-coil region" evidence="9">
    <location>
        <begin position="109"/>
        <end position="143"/>
    </location>
</feature>
<dbReference type="Pfam" id="PF12833">
    <property type="entry name" value="HTH_18"/>
    <property type="match status" value="1"/>
</dbReference>
<keyword evidence="6" id="KW-0238">DNA-binding</keyword>
<dbReference type="EMBL" id="FMVM01000009">
    <property type="protein sequence ID" value="SCY79142.1"/>
    <property type="molecule type" value="Genomic_DNA"/>
</dbReference>
<dbReference type="AlphaFoldDB" id="A0A1G5ISS5"/>
<keyword evidence="7" id="KW-0804">Transcription</keyword>
<keyword evidence="13" id="KW-1185">Reference proteome</keyword>
<gene>
    <name evidence="12" type="ORF">SAMN05720606_109146</name>
</gene>
<feature type="domain" description="HTH araC/xylS-type" evidence="10">
    <location>
        <begin position="414"/>
        <end position="513"/>
    </location>
</feature>
<dbReference type="PROSITE" id="PS01124">
    <property type="entry name" value="HTH_ARAC_FAMILY_2"/>
    <property type="match status" value="1"/>
</dbReference>
<dbReference type="SUPFAM" id="SSF52172">
    <property type="entry name" value="CheY-like"/>
    <property type="match status" value="1"/>
</dbReference>
<dbReference type="Pfam" id="PF17853">
    <property type="entry name" value="GGDEF_2"/>
    <property type="match status" value="1"/>
</dbReference>
<evidence type="ECO:0000256" key="9">
    <source>
        <dbReference type="SAM" id="Coils"/>
    </source>
</evidence>
<keyword evidence="2" id="KW-0963">Cytoplasm</keyword>
<proteinExistence type="predicted"/>
<keyword evidence="3 8" id="KW-0597">Phosphoprotein</keyword>
<dbReference type="SUPFAM" id="SSF46689">
    <property type="entry name" value="Homeodomain-like"/>
    <property type="match status" value="2"/>
</dbReference>
<dbReference type="GO" id="GO:0003700">
    <property type="term" value="F:DNA-binding transcription factor activity"/>
    <property type="evidence" value="ECO:0007669"/>
    <property type="project" value="InterPro"/>
</dbReference>
<evidence type="ECO:0000256" key="1">
    <source>
        <dbReference type="ARBA" id="ARBA00004496"/>
    </source>
</evidence>
<dbReference type="RefSeq" id="WP_090920899.1">
    <property type="nucleotide sequence ID" value="NZ_FMVM01000009.1"/>
</dbReference>
<feature type="domain" description="Response regulatory" evidence="11">
    <location>
        <begin position="3"/>
        <end position="120"/>
    </location>
</feature>
<dbReference type="PANTHER" id="PTHR42713:SF3">
    <property type="entry name" value="TRANSCRIPTIONAL REGULATORY PROTEIN HPTR"/>
    <property type="match status" value="1"/>
</dbReference>
<dbReference type="InterPro" id="IPR001789">
    <property type="entry name" value="Sig_transdc_resp-reg_receiver"/>
</dbReference>
<dbReference type="SMART" id="SM00448">
    <property type="entry name" value="REC"/>
    <property type="match status" value="1"/>
</dbReference>
<dbReference type="GO" id="GO:0000160">
    <property type="term" value="P:phosphorelay signal transduction system"/>
    <property type="evidence" value="ECO:0007669"/>
    <property type="project" value="UniProtKB-KW"/>
</dbReference>
<sequence>MKKVMIVDDEIGIRENIRNSVQWEKEGFHYCGDAPDGELALPLIEEWAPDILITDIKMPFMNGLELASIIRAQKPHIKIIIMSGHDEFSYAQEAIRLGVTEYCLKPVSATELLQILHEVSQKMDEEEQRLTSLTMTKEKLLADLCGGLIGTSDAIDSAKKLSLSLSAKFYTIVIMDIRPHDDSQNSELLLNKTLRILEECGSVDVEFLSYIRSRTERVLLLKSSSENRIMAYLEQLRGQIRLDLEQQFNCSVVIGIGSHQERLQGIHVSYLEADEDKYITRLTQQNKASLREIHLDEKMNILLDRSRFLEFLKIGDPHLRDSFVQEFAAPLQSIDWNSSSYGVYLLNDLTLESFRLANQIFRMGADPDENIRSLQQMIRGITSWEACTRYLCELLDQLWQRRAASSGKYSDVIDQVKAYVSGQYNNEQVSLKSISAHVRISPSHLSKIFSQETGQTITEYLTQVRIGKAKELLKTTSNKTFEIAFKVGYNDPHYFSNIFKKTTGFTPKEYRTRGAVVPDESSVDMRKEPMYE</sequence>
<protein>
    <submittedName>
        <fullName evidence="12">Two-component system, response regulator YesN</fullName>
    </submittedName>
</protein>
<keyword evidence="9" id="KW-0175">Coiled coil</keyword>
<evidence type="ECO:0000256" key="4">
    <source>
        <dbReference type="ARBA" id="ARBA00023012"/>
    </source>
</evidence>
<organism evidence="12 13">
    <name type="scientific">Paenibacillus polysaccharolyticus</name>
    <dbReference type="NCBI Taxonomy" id="582692"/>
    <lineage>
        <taxon>Bacteria</taxon>
        <taxon>Bacillati</taxon>
        <taxon>Bacillota</taxon>
        <taxon>Bacilli</taxon>
        <taxon>Bacillales</taxon>
        <taxon>Paenibacillaceae</taxon>
        <taxon>Paenibacillus</taxon>
    </lineage>
</organism>
<comment type="subcellular location">
    <subcellularLocation>
        <location evidence="1">Cytoplasm</location>
    </subcellularLocation>
</comment>
<dbReference type="Proteomes" id="UP000198538">
    <property type="component" value="Unassembled WGS sequence"/>
</dbReference>
<dbReference type="PANTHER" id="PTHR42713">
    <property type="entry name" value="HISTIDINE KINASE-RELATED"/>
    <property type="match status" value="1"/>
</dbReference>
<evidence type="ECO:0000256" key="8">
    <source>
        <dbReference type="PROSITE-ProRule" id="PRU00169"/>
    </source>
</evidence>
<dbReference type="InterPro" id="IPR020449">
    <property type="entry name" value="Tscrpt_reg_AraC-type_HTH"/>
</dbReference>
<evidence type="ECO:0000259" key="11">
    <source>
        <dbReference type="PROSITE" id="PS50110"/>
    </source>
</evidence>
<dbReference type="InterPro" id="IPR011006">
    <property type="entry name" value="CheY-like_superfamily"/>
</dbReference>
<dbReference type="CDD" id="cd17536">
    <property type="entry name" value="REC_YesN-like"/>
    <property type="match status" value="1"/>
</dbReference>
<dbReference type="Gene3D" id="1.10.10.60">
    <property type="entry name" value="Homeodomain-like"/>
    <property type="match status" value="2"/>
</dbReference>
<accession>A0A1G5ISS5</accession>
<dbReference type="InterPro" id="IPR051552">
    <property type="entry name" value="HptR"/>
</dbReference>
<dbReference type="InterPro" id="IPR041522">
    <property type="entry name" value="CdaR_GGDEF"/>
</dbReference>
<evidence type="ECO:0000256" key="3">
    <source>
        <dbReference type="ARBA" id="ARBA00022553"/>
    </source>
</evidence>
<dbReference type="InterPro" id="IPR018060">
    <property type="entry name" value="HTH_AraC"/>
</dbReference>
<dbReference type="Gene3D" id="3.40.50.2300">
    <property type="match status" value="1"/>
</dbReference>
<keyword evidence="4" id="KW-0902">Two-component regulatory system</keyword>
<dbReference type="PRINTS" id="PR00032">
    <property type="entry name" value="HTHARAC"/>
</dbReference>
<evidence type="ECO:0000256" key="6">
    <source>
        <dbReference type="ARBA" id="ARBA00023125"/>
    </source>
</evidence>
<evidence type="ECO:0000259" key="10">
    <source>
        <dbReference type="PROSITE" id="PS01124"/>
    </source>
</evidence>
<evidence type="ECO:0000256" key="2">
    <source>
        <dbReference type="ARBA" id="ARBA00022490"/>
    </source>
</evidence>
<evidence type="ECO:0000313" key="13">
    <source>
        <dbReference type="Proteomes" id="UP000198538"/>
    </source>
</evidence>
<dbReference type="GO" id="GO:0043565">
    <property type="term" value="F:sequence-specific DNA binding"/>
    <property type="evidence" value="ECO:0007669"/>
    <property type="project" value="InterPro"/>
</dbReference>
<dbReference type="Pfam" id="PF00072">
    <property type="entry name" value="Response_reg"/>
    <property type="match status" value="1"/>
</dbReference>
<dbReference type="InterPro" id="IPR009057">
    <property type="entry name" value="Homeodomain-like_sf"/>
</dbReference>
<dbReference type="STRING" id="582692.SAMN05720606_109146"/>
<evidence type="ECO:0000313" key="12">
    <source>
        <dbReference type="EMBL" id="SCY79142.1"/>
    </source>
</evidence>
<feature type="modified residue" description="4-aspartylphosphate" evidence="8">
    <location>
        <position position="55"/>
    </location>
</feature>
<evidence type="ECO:0000256" key="5">
    <source>
        <dbReference type="ARBA" id="ARBA00023015"/>
    </source>
</evidence>
<evidence type="ECO:0000256" key="7">
    <source>
        <dbReference type="ARBA" id="ARBA00023163"/>
    </source>
</evidence>
<keyword evidence="5" id="KW-0805">Transcription regulation</keyword>